<dbReference type="EMBL" id="CM023473">
    <property type="protein sequence ID" value="KAH7954681.1"/>
    <property type="molecule type" value="Genomic_DNA"/>
</dbReference>
<protein>
    <submittedName>
        <fullName evidence="1">Uncharacterized protein</fullName>
    </submittedName>
</protein>
<accession>A0ACB8D010</accession>
<dbReference type="Proteomes" id="UP000821865">
    <property type="component" value="Chromosome 4"/>
</dbReference>
<organism evidence="1 2">
    <name type="scientific">Dermacentor silvarum</name>
    <name type="common">Tick</name>
    <dbReference type="NCBI Taxonomy" id="543639"/>
    <lineage>
        <taxon>Eukaryota</taxon>
        <taxon>Metazoa</taxon>
        <taxon>Ecdysozoa</taxon>
        <taxon>Arthropoda</taxon>
        <taxon>Chelicerata</taxon>
        <taxon>Arachnida</taxon>
        <taxon>Acari</taxon>
        <taxon>Parasitiformes</taxon>
        <taxon>Ixodida</taxon>
        <taxon>Ixodoidea</taxon>
        <taxon>Ixodidae</taxon>
        <taxon>Rhipicephalinae</taxon>
        <taxon>Dermacentor</taxon>
    </lineage>
</organism>
<proteinExistence type="predicted"/>
<gene>
    <name evidence="1" type="ORF">HPB49_020850</name>
</gene>
<sequence length="227" mass="25895">MCPWFVLRAEQNGKKQTKLSDRYFLSINRTTVPATRSSSRSTKKELSQTHVDTHFMEDSLFSMQRKHVDPDETFVSPELLQGFKTPVLATVSGSPGALDNGGTTEVKQDSDNAGGNRAEEASSSSQEEPIKYHNSPVRKRADRQRLPAHDCKECQEFYGRLALPEAQRKDLLRKCSRHRAHYAPPSTPENFWELEFPDTQECRERGYLNATQKYVFGSKGLRKDGRR</sequence>
<reference evidence="1" key="1">
    <citation type="submission" date="2020-05" db="EMBL/GenBank/DDBJ databases">
        <title>Large-scale comparative analyses of tick genomes elucidate their genetic diversity and vector capacities.</title>
        <authorList>
            <person name="Jia N."/>
            <person name="Wang J."/>
            <person name="Shi W."/>
            <person name="Du L."/>
            <person name="Sun Y."/>
            <person name="Zhan W."/>
            <person name="Jiang J."/>
            <person name="Wang Q."/>
            <person name="Zhang B."/>
            <person name="Ji P."/>
            <person name="Sakyi L.B."/>
            <person name="Cui X."/>
            <person name="Yuan T."/>
            <person name="Jiang B."/>
            <person name="Yang W."/>
            <person name="Lam T.T.-Y."/>
            <person name="Chang Q."/>
            <person name="Ding S."/>
            <person name="Wang X."/>
            <person name="Zhu J."/>
            <person name="Ruan X."/>
            <person name="Zhao L."/>
            <person name="Wei J."/>
            <person name="Que T."/>
            <person name="Du C."/>
            <person name="Cheng J."/>
            <person name="Dai P."/>
            <person name="Han X."/>
            <person name="Huang E."/>
            <person name="Gao Y."/>
            <person name="Liu J."/>
            <person name="Shao H."/>
            <person name="Ye R."/>
            <person name="Li L."/>
            <person name="Wei W."/>
            <person name="Wang X."/>
            <person name="Wang C."/>
            <person name="Yang T."/>
            <person name="Huo Q."/>
            <person name="Li W."/>
            <person name="Guo W."/>
            <person name="Chen H."/>
            <person name="Zhou L."/>
            <person name="Ni X."/>
            <person name="Tian J."/>
            <person name="Zhou Y."/>
            <person name="Sheng Y."/>
            <person name="Liu T."/>
            <person name="Pan Y."/>
            <person name="Xia L."/>
            <person name="Li J."/>
            <person name="Zhao F."/>
            <person name="Cao W."/>
        </authorList>
    </citation>
    <scope>NUCLEOTIDE SEQUENCE</scope>
    <source>
        <strain evidence="1">Dsil-2018</strain>
    </source>
</reference>
<evidence type="ECO:0000313" key="2">
    <source>
        <dbReference type="Proteomes" id="UP000821865"/>
    </source>
</evidence>
<comment type="caution">
    <text evidence="1">The sequence shown here is derived from an EMBL/GenBank/DDBJ whole genome shotgun (WGS) entry which is preliminary data.</text>
</comment>
<evidence type="ECO:0000313" key="1">
    <source>
        <dbReference type="EMBL" id="KAH7954681.1"/>
    </source>
</evidence>
<name>A0ACB8D010_DERSI</name>
<keyword evidence="2" id="KW-1185">Reference proteome</keyword>